<protein>
    <submittedName>
        <fullName evidence="2">Uncharacterized protein</fullName>
    </submittedName>
</protein>
<feature type="compositionally biased region" description="Polar residues" evidence="1">
    <location>
        <begin position="201"/>
        <end position="214"/>
    </location>
</feature>
<sequence>MREKKILDVFQQDLKKDVKDDIIEQMLEKEISEQSSKWDPFQDGKCERDNESFNDRRFYDSAGLRMSLSSYKGNIINEQGAATNQNFDEHGRLIIDWQEFSKTGVRFYQYIGITQGSRLEDRRRQMQDESKDDIRGLGIALGYSEFDSYNDNQKKEGDGNESEMLDQKNATKKINTCQGDCSIAGRPQLLTIVNRGCISTHTNNQPNEDGSTNNERQECRMKQDYSRGDPEILSNKRRLRDRLGRNVRGDAEANGTNTGVGNMERSSQPEIVKSKGDERCSEEFETFLAVTVREGSALHSDRQHCDGALLEEQKDKMINVTTIEEGEEISCVFVHQDTNGTYL</sequence>
<evidence type="ECO:0000256" key="1">
    <source>
        <dbReference type="SAM" id="MobiDB-lite"/>
    </source>
</evidence>
<feature type="region of interest" description="Disordered" evidence="1">
    <location>
        <begin position="201"/>
        <end position="228"/>
    </location>
</feature>
<proteinExistence type="predicted"/>
<evidence type="ECO:0000313" key="3">
    <source>
        <dbReference type="Proteomes" id="UP000324800"/>
    </source>
</evidence>
<organism evidence="2 3">
    <name type="scientific">Streblomastix strix</name>
    <dbReference type="NCBI Taxonomy" id="222440"/>
    <lineage>
        <taxon>Eukaryota</taxon>
        <taxon>Metamonada</taxon>
        <taxon>Preaxostyla</taxon>
        <taxon>Oxymonadida</taxon>
        <taxon>Streblomastigidae</taxon>
        <taxon>Streblomastix</taxon>
    </lineage>
</organism>
<accession>A0A5J4TLT3</accession>
<evidence type="ECO:0000313" key="2">
    <source>
        <dbReference type="EMBL" id="KAA6358760.1"/>
    </source>
</evidence>
<dbReference type="EMBL" id="SNRW01029403">
    <property type="protein sequence ID" value="KAA6358760.1"/>
    <property type="molecule type" value="Genomic_DNA"/>
</dbReference>
<dbReference type="Proteomes" id="UP000324800">
    <property type="component" value="Unassembled WGS sequence"/>
</dbReference>
<comment type="caution">
    <text evidence="2">The sequence shown here is derived from an EMBL/GenBank/DDBJ whole genome shotgun (WGS) entry which is preliminary data.</text>
</comment>
<feature type="compositionally biased region" description="Basic and acidic residues" evidence="1">
    <location>
        <begin position="215"/>
        <end position="228"/>
    </location>
</feature>
<gene>
    <name evidence="2" type="ORF">EZS28_045713</name>
</gene>
<name>A0A5J4TLT3_9EUKA</name>
<feature type="compositionally biased region" description="Polar residues" evidence="1">
    <location>
        <begin position="254"/>
        <end position="269"/>
    </location>
</feature>
<dbReference type="AlphaFoldDB" id="A0A5J4TLT3"/>
<feature type="region of interest" description="Disordered" evidence="1">
    <location>
        <begin position="248"/>
        <end position="276"/>
    </location>
</feature>
<reference evidence="2 3" key="1">
    <citation type="submission" date="2019-03" db="EMBL/GenBank/DDBJ databases">
        <title>Single cell metagenomics reveals metabolic interactions within the superorganism composed of flagellate Streblomastix strix and complex community of Bacteroidetes bacteria on its surface.</title>
        <authorList>
            <person name="Treitli S.C."/>
            <person name="Kolisko M."/>
            <person name="Husnik F."/>
            <person name="Keeling P."/>
            <person name="Hampl V."/>
        </authorList>
    </citation>
    <scope>NUCLEOTIDE SEQUENCE [LARGE SCALE GENOMIC DNA]</scope>
    <source>
        <strain evidence="2">ST1C</strain>
    </source>
</reference>